<evidence type="ECO:0000256" key="4">
    <source>
        <dbReference type="ARBA" id="ARBA00023136"/>
    </source>
</evidence>
<dbReference type="InterPro" id="IPR006189">
    <property type="entry name" value="CHASE_dom"/>
</dbReference>
<name>A0A6F8VH43_9PROT</name>
<dbReference type="GO" id="GO:0016020">
    <property type="term" value="C:membrane"/>
    <property type="evidence" value="ECO:0007669"/>
    <property type="project" value="UniProtKB-SubCell"/>
</dbReference>
<evidence type="ECO:0000313" key="7">
    <source>
        <dbReference type="Proteomes" id="UP000502260"/>
    </source>
</evidence>
<sequence length="230" mass="26632">MLQEEFKFRFNETVANIERRLSGYDLVLRGAAGLFVASDSVDRDEFRKYVSELNLESRYPGLQGVGYSLLVVPDDKERHITETRREGFAGYAIRPEGTRDIYTSIIYIEPFDWRNQRAFGYDMYSEPIRRAAMMRARDENQVIVSGKVTLLQETDKDKQAGFLMYVPVYRNGVTLDTLDARRANLTGWVYAPFRINDLMRGILGAHVREAGEARPRNLRRRHAIDKKPDV</sequence>
<proteinExistence type="predicted"/>
<protein>
    <recommendedName>
        <fullName evidence="5">CHASE domain-containing protein</fullName>
    </recommendedName>
</protein>
<dbReference type="AlphaFoldDB" id="A0A6F8VH43"/>
<dbReference type="SMART" id="SM01079">
    <property type="entry name" value="CHASE"/>
    <property type="match status" value="1"/>
</dbReference>
<accession>A0A6F8VH43</accession>
<comment type="subcellular location">
    <subcellularLocation>
        <location evidence="1">Membrane</location>
    </subcellularLocation>
</comment>
<dbReference type="PROSITE" id="PS50839">
    <property type="entry name" value="CHASE"/>
    <property type="match status" value="1"/>
</dbReference>
<evidence type="ECO:0000256" key="3">
    <source>
        <dbReference type="ARBA" id="ARBA00022989"/>
    </source>
</evidence>
<keyword evidence="3" id="KW-1133">Transmembrane helix</keyword>
<dbReference type="Pfam" id="PF03924">
    <property type="entry name" value="CHASE"/>
    <property type="match status" value="1"/>
</dbReference>
<keyword evidence="2" id="KW-0812">Transmembrane</keyword>
<dbReference type="InterPro" id="IPR042240">
    <property type="entry name" value="CHASE_sf"/>
</dbReference>
<dbReference type="KEGG" id="slac:SKTS_35560"/>
<dbReference type="GO" id="GO:0003824">
    <property type="term" value="F:catalytic activity"/>
    <property type="evidence" value="ECO:0007669"/>
    <property type="project" value="UniProtKB-ARBA"/>
</dbReference>
<evidence type="ECO:0000256" key="2">
    <source>
        <dbReference type="ARBA" id="ARBA00022692"/>
    </source>
</evidence>
<reference evidence="7" key="1">
    <citation type="submission" date="2020-03" db="EMBL/GenBank/DDBJ databases">
        <title>Complete genome sequence of sulfur-oxidizing bacterium skT11.</title>
        <authorList>
            <person name="Kanda M."/>
            <person name="Kojima H."/>
            <person name="Fukui M."/>
        </authorList>
    </citation>
    <scope>NUCLEOTIDE SEQUENCE [LARGE SCALE GENOMIC DNA]</scope>
    <source>
        <strain evidence="7">skT11</strain>
    </source>
</reference>
<feature type="domain" description="CHASE" evidence="5">
    <location>
        <begin position="37"/>
        <end position="199"/>
    </location>
</feature>
<dbReference type="GO" id="GO:0007165">
    <property type="term" value="P:signal transduction"/>
    <property type="evidence" value="ECO:0007669"/>
    <property type="project" value="UniProtKB-ARBA"/>
</dbReference>
<keyword evidence="4" id="KW-0472">Membrane</keyword>
<evidence type="ECO:0000259" key="5">
    <source>
        <dbReference type="PROSITE" id="PS50839"/>
    </source>
</evidence>
<evidence type="ECO:0000313" key="6">
    <source>
        <dbReference type="EMBL" id="BCB28670.1"/>
    </source>
</evidence>
<dbReference type="EMBL" id="AP022853">
    <property type="protein sequence ID" value="BCB28670.1"/>
    <property type="molecule type" value="Genomic_DNA"/>
</dbReference>
<dbReference type="Proteomes" id="UP000502260">
    <property type="component" value="Chromosome"/>
</dbReference>
<organism evidence="6 7">
    <name type="scientific">Sulfurimicrobium lacus</name>
    <dbReference type="NCBI Taxonomy" id="2715678"/>
    <lineage>
        <taxon>Bacteria</taxon>
        <taxon>Pseudomonadati</taxon>
        <taxon>Pseudomonadota</taxon>
        <taxon>Betaproteobacteria</taxon>
        <taxon>Nitrosomonadales</taxon>
        <taxon>Sulfuricellaceae</taxon>
        <taxon>Sulfurimicrobium</taxon>
    </lineage>
</organism>
<gene>
    <name evidence="6" type="ORF">SKTS_35560</name>
</gene>
<evidence type="ECO:0000256" key="1">
    <source>
        <dbReference type="ARBA" id="ARBA00004370"/>
    </source>
</evidence>
<dbReference type="Gene3D" id="3.30.450.350">
    <property type="entry name" value="CHASE domain"/>
    <property type="match status" value="1"/>
</dbReference>
<keyword evidence="7" id="KW-1185">Reference proteome</keyword>